<gene>
    <name evidence="3" type="ORF">KAF25_003512</name>
</gene>
<feature type="region of interest" description="Disordered" evidence="1">
    <location>
        <begin position="1"/>
        <end position="28"/>
    </location>
</feature>
<dbReference type="EMBL" id="JAGPUO010000010">
    <property type="protein sequence ID" value="KAG5659990.1"/>
    <property type="molecule type" value="Genomic_DNA"/>
</dbReference>
<sequence>MSSTPPKGPFENQAVEVPSKPPNRSSVTTKTGRFLSRIWFGMASSWPVQKFRSLLRNLGFGIITFLRGDEDEPPKVLIDSSFRLAMARCAIHVVPAFLSITLITLNCIGFFIGSELQGPSGQDAIRMGLLQIAAKVQELLIVGSVGSVIFHVLRSELVFGDGMPLGLLVSGFSFSQVSYFWSAEFLGGLCCSDNMTFIQRWKRRGFVLLVLVGGGLALLAGPAAALLMIPRQLDWPVGGGVYWLNGSDEQLWPTYLNADYYSQVNCTLEGGQFTDNKCPSQGFVAIYQHFISWWNSYATGYSFEVKDDFIRKTMYARPALIADANTWAYSAHAATATLQDAMRSLHINALRYLSGTNPDRRPFPGRLVWANPMRYEVDTKVPAARVFCELQGILDIKGTNLSVKFPNLKGIDDFWNDTTPAVIREVHGAEVLDEVEVLGDVQRVLAARGILNDTKSRLDSSIFDQRRDALIVPIDLWNSTSNSLGLVILLKDLYNRTNSSPEISPPSNAIACSIDARWAKGKTVMEMTINTPLDHEFVAGRVLNLVETELELQLLLGYTRMIPPANASMVPIQLTPDWYDMLSPTLPDKAPDEIPWLPINGSKRTTLETLFTTKFHPNFSRQTEFETFIATVFVDGLSRSGLIPNFGGSRFLGPVPWGGFEPEHETLARKLLRQGDPLEALPEPEMLKSGNRTRLEMKAIYTGYVMTVDGWFDWLSVIGLLLHAVIAIVHTFLILVMRKTGGAWDSLIELIALTQRSAPPPPSLLANTSAGIRSFKTVRLVAWVEAPEAGRTSGLEDARVPQGELQMRFRDYLERRDEGLKPIVNKTYGVSEEGYRPLSSRNTL</sequence>
<dbReference type="Proteomes" id="UP000782241">
    <property type="component" value="Unassembled WGS sequence"/>
</dbReference>
<keyword evidence="2" id="KW-1133">Transmembrane helix</keyword>
<proteinExistence type="predicted"/>
<keyword evidence="4" id="KW-1185">Reference proteome</keyword>
<evidence type="ECO:0000256" key="2">
    <source>
        <dbReference type="SAM" id="Phobius"/>
    </source>
</evidence>
<keyword evidence="2" id="KW-0812">Transmembrane</keyword>
<dbReference type="AlphaFoldDB" id="A0A9P7H2Q6"/>
<reference evidence="3" key="1">
    <citation type="submission" date="2021-04" db="EMBL/GenBank/DDBJ databases">
        <title>Draft genome of Fusarium avenaceum strain F156N33, isolated from an atmospheric sample in Virginia.</title>
        <authorList>
            <person name="Yang S."/>
            <person name="Vinatzer B.A."/>
            <person name="Coleman J."/>
        </authorList>
    </citation>
    <scope>NUCLEOTIDE SEQUENCE</scope>
    <source>
        <strain evidence="3">F156N33</strain>
    </source>
</reference>
<feature type="transmembrane region" description="Helical" evidence="2">
    <location>
        <begin position="89"/>
        <end position="112"/>
    </location>
</feature>
<feature type="transmembrane region" description="Helical" evidence="2">
    <location>
        <begin position="205"/>
        <end position="229"/>
    </location>
</feature>
<evidence type="ECO:0000313" key="4">
    <source>
        <dbReference type="Proteomes" id="UP000782241"/>
    </source>
</evidence>
<comment type="caution">
    <text evidence="3">The sequence shown here is derived from an EMBL/GenBank/DDBJ whole genome shotgun (WGS) entry which is preliminary data.</text>
</comment>
<protein>
    <submittedName>
        <fullName evidence="3">Uncharacterized protein</fullName>
    </submittedName>
</protein>
<keyword evidence="2" id="KW-0472">Membrane</keyword>
<evidence type="ECO:0000313" key="3">
    <source>
        <dbReference type="EMBL" id="KAG5659990.1"/>
    </source>
</evidence>
<feature type="transmembrane region" description="Helical" evidence="2">
    <location>
        <begin position="132"/>
        <end position="153"/>
    </location>
</feature>
<organism evidence="3 4">
    <name type="scientific">Fusarium avenaceum</name>
    <dbReference type="NCBI Taxonomy" id="40199"/>
    <lineage>
        <taxon>Eukaryota</taxon>
        <taxon>Fungi</taxon>
        <taxon>Dikarya</taxon>
        <taxon>Ascomycota</taxon>
        <taxon>Pezizomycotina</taxon>
        <taxon>Sordariomycetes</taxon>
        <taxon>Hypocreomycetidae</taxon>
        <taxon>Hypocreales</taxon>
        <taxon>Nectriaceae</taxon>
        <taxon>Fusarium</taxon>
        <taxon>Fusarium tricinctum species complex</taxon>
    </lineage>
</organism>
<name>A0A9P7H2Q6_9HYPO</name>
<evidence type="ECO:0000256" key="1">
    <source>
        <dbReference type="SAM" id="MobiDB-lite"/>
    </source>
</evidence>
<feature type="transmembrane region" description="Helical" evidence="2">
    <location>
        <begin position="714"/>
        <end position="736"/>
    </location>
</feature>
<accession>A0A9P7H2Q6</accession>